<feature type="region of interest" description="Disordered" evidence="1">
    <location>
        <begin position="38"/>
        <end position="59"/>
    </location>
</feature>
<accession>A0ABQ7QWX8</accession>
<evidence type="ECO:0000313" key="3">
    <source>
        <dbReference type="Proteomes" id="UP000823941"/>
    </source>
</evidence>
<sequence length="59" mass="6380">MTLVTAARHASDGGDRVTVEGFRRRAVADFRLSLPPSATASYEPPLARGTSSLHHGYLR</sequence>
<organism evidence="2 3">
    <name type="scientific">Plutella xylostella</name>
    <name type="common">Diamondback moth</name>
    <name type="synonym">Plutella maculipennis</name>
    <dbReference type="NCBI Taxonomy" id="51655"/>
    <lineage>
        <taxon>Eukaryota</taxon>
        <taxon>Metazoa</taxon>
        <taxon>Ecdysozoa</taxon>
        <taxon>Arthropoda</taxon>
        <taxon>Hexapoda</taxon>
        <taxon>Insecta</taxon>
        <taxon>Pterygota</taxon>
        <taxon>Neoptera</taxon>
        <taxon>Endopterygota</taxon>
        <taxon>Lepidoptera</taxon>
        <taxon>Glossata</taxon>
        <taxon>Ditrysia</taxon>
        <taxon>Yponomeutoidea</taxon>
        <taxon>Plutellidae</taxon>
        <taxon>Plutella</taxon>
    </lineage>
</organism>
<protein>
    <submittedName>
        <fullName evidence="2">Uncharacterized protein</fullName>
    </submittedName>
</protein>
<name>A0ABQ7QWX8_PLUXY</name>
<dbReference type="EMBL" id="JAHIBW010000006">
    <property type="protein sequence ID" value="KAG7309537.1"/>
    <property type="molecule type" value="Genomic_DNA"/>
</dbReference>
<keyword evidence="3" id="KW-1185">Reference proteome</keyword>
<evidence type="ECO:0000256" key="1">
    <source>
        <dbReference type="SAM" id="MobiDB-lite"/>
    </source>
</evidence>
<reference evidence="2 3" key="1">
    <citation type="submission" date="2021-06" db="EMBL/GenBank/DDBJ databases">
        <title>A haploid diamondback moth (Plutella xylostella L.) genome assembly resolves 31 chromosomes and identifies a diamide resistance mutation.</title>
        <authorList>
            <person name="Ward C.M."/>
            <person name="Perry K.D."/>
            <person name="Baker G."/>
            <person name="Powis K."/>
            <person name="Heckel D.G."/>
            <person name="Baxter S.W."/>
        </authorList>
    </citation>
    <scope>NUCLEOTIDE SEQUENCE [LARGE SCALE GENOMIC DNA]</scope>
    <source>
        <strain evidence="2 3">LV</strain>
        <tissue evidence="2">Single pupa</tissue>
    </source>
</reference>
<gene>
    <name evidence="2" type="ORF">JYU34_003986</name>
</gene>
<dbReference type="Proteomes" id="UP000823941">
    <property type="component" value="Chromosome 6"/>
</dbReference>
<evidence type="ECO:0000313" key="2">
    <source>
        <dbReference type="EMBL" id="KAG7309537.1"/>
    </source>
</evidence>
<comment type="caution">
    <text evidence="2">The sequence shown here is derived from an EMBL/GenBank/DDBJ whole genome shotgun (WGS) entry which is preliminary data.</text>
</comment>
<proteinExistence type="predicted"/>